<feature type="transmembrane region" description="Helical" evidence="2">
    <location>
        <begin position="777"/>
        <end position="796"/>
    </location>
</feature>
<name>A0A1B6MMD9_9HEMI</name>
<evidence type="ECO:0000256" key="2">
    <source>
        <dbReference type="SAM" id="Phobius"/>
    </source>
</evidence>
<feature type="transmembrane region" description="Helical" evidence="2">
    <location>
        <begin position="747"/>
        <end position="765"/>
    </location>
</feature>
<keyword evidence="2" id="KW-0812">Transmembrane</keyword>
<dbReference type="PROSITE" id="PS50088">
    <property type="entry name" value="ANK_REPEAT"/>
    <property type="match status" value="1"/>
</dbReference>
<protein>
    <submittedName>
        <fullName evidence="3">Uncharacterized protein</fullName>
    </submittedName>
</protein>
<dbReference type="Pfam" id="PF12796">
    <property type="entry name" value="Ank_2"/>
    <property type="match status" value="3"/>
</dbReference>
<dbReference type="InterPro" id="IPR036770">
    <property type="entry name" value="Ankyrin_rpt-contain_sf"/>
</dbReference>
<dbReference type="EMBL" id="GEBQ01002948">
    <property type="protein sequence ID" value="JAT37029.1"/>
    <property type="molecule type" value="Transcribed_RNA"/>
</dbReference>
<keyword evidence="2" id="KW-1133">Transmembrane helix</keyword>
<dbReference type="Gene3D" id="1.25.40.20">
    <property type="entry name" value="Ankyrin repeat-containing domain"/>
    <property type="match status" value="4"/>
</dbReference>
<dbReference type="SUPFAM" id="SSF48403">
    <property type="entry name" value="Ankyrin repeat"/>
    <property type="match status" value="2"/>
</dbReference>
<organism evidence="3">
    <name type="scientific">Graphocephala atropunctata</name>
    <dbReference type="NCBI Taxonomy" id="36148"/>
    <lineage>
        <taxon>Eukaryota</taxon>
        <taxon>Metazoa</taxon>
        <taxon>Ecdysozoa</taxon>
        <taxon>Arthropoda</taxon>
        <taxon>Hexapoda</taxon>
        <taxon>Insecta</taxon>
        <taxon>Pterygota</taxon>
        <taxon>Neoptera</taxon>
        <taxon>Paraneoptera</taxon>
        <taxon>Hemiptera</taxon>
        <taxon>Auchenorrhyncha</taxon>
        <taxon>Membracoidea</taxon>
        <taxon>Cicadellidae</taxon>
        <taxon>Cicadellinae</taxon>
        <taxon>Cicadellini</taxon>
        <taxon>Graphocephala</taxon>
    </lineage>
</organism>
<dbReference type="PANTHER" id="PTHR24184:SF11">
    <property type="entry name" value="ANKYRIN REPEAT AND SOCS BOX CONTAINING 3"/>
    <property type="match status" value="1"/>
</dbReference>
<accession>A0A1B6MMD9</accession>
<feature type="transmembrane region" description="Helical" evidence="2">
    <location>
        <begin position="880"/>
        <end position="903"/>
    </location>
</feature>
<keyword evidence="1" id="KW-0040">ANK repeat</keyword>
<keyword evidence="2" id="KW-0472">Membrane</keyword>
<feature type="transmembrane region" description="Helical" evidence="2">
    <location>
        <begin position="817"/>
        <end position="837"/>
    </location>
</feature>
<evidence type="ECO:0000256" key="1">
    <source>
        <dbReference type="PROSITE-ProRule" id="PRU00023"/>
    </source>
</evidence>
<dbReference type="SMART" id="SM00248">
    <property type="entry name" value="ANK"/>
    <property type="match status" value="12"/>
</dbReference>
<sequence>MEKKGLLETSESETDDEDSLLNHNALAEYSAMSKGEIYQVPFTELARFVKHGNIPKIKEAMKQRDVQLSDSIGWTVVHLAATTNDVEVMSLLLNDKRCSVLLNRQDQTGATPMISAVQANCVGTLELLCSRGADPSKTLFKTGETALHLAATGSETQAARIVLQHNTSSKVINYLNYRGDTALTDATRANSPVFHVLLDAGADITVKNPENGRTLLHIAVAYNRKSMLRTVLQHKHANFDFAEVKDVSGDTALMIAVRLQNFEAIVILTSSIENLTGINTAEHESALHIAISLDRPDILTHLVQNTSSNSVDYFDIEQRNPVLYAAELDNKNCLQKLIEFGADFRTKNPSTGETVMHVVARHHSNSTLPYLIKLPYIDWFFNQKDHFGSTPFITAILSGNDKFLRESLKIRKMDFGEYSAEGDTPIYYTVKHGYPHVLMTLLLSPKYYSFAKDYEHILDLQDPLVILRAEMKGDIYATDVYILLKIIIKNSLVEWFPHNLVIRSTFNRSVFHACALGGNLECLEFLYRFYKIFAPKQFMDDFDTKGRWGNTPMLLAARCGPASVPCFNFFATHGADLSATNEEGVSVISAIFSYNPNASDVLLNLFNHCVSAKRGNYVSERLGIMVDFGLICPINQSQLKIVNKLINETEDESDRRKVLQHPVINLFLKKKLWKVRKLFYFRFIVSCSVALIASVLIPFIYIGQDSKEHRFELPLSFAMRMVVPILIVPCIINVLFRISAVMNKDVWCSDFLQIIPPIAMILLLVEGKFSFFAPELAAATILSCWTCVLLISINIYSTFNYELAVFFRLILDILRHMIVLTAILFAFSISFFCLYHGHEMFDTFSRSFIYTFTVMLPGTVSRVPTLEKGYFTNTSYTFHFLTECFILAAFILVALISIINMIIDLAIRGGRTLEEDGNIYKYHHMIHYLRGVEYWCGNRLYYWLIRKDLFSFIRDWQEKVSINLAFDLYADESNSIQDTSIIPHFRTIVQKRMKRNAKDTDKEVFYQPNFGYLPGAESD</sequence>
<dbReference type="InterPro" id="IPR002110">
    <property type="entry name" value="Ankyrin_rpt"/>
</dbReference>
<dbReference type="Pfam" id="PF13606">
    <property type="entry name" value="Ank_3"/>
    <property type="match status" value="1"/>
</dbReference>
<proteinExistence type="predicted"/>
<feature type="transmembrane region" description="Helical" evidence="2">
    <location>
        <begin position="713"/>
        <end position="735"/>
    </location>
</feature>
<dbReference type="AlphaFoldDB" id="A0A1B6MMD9"/>
<feature type="transmembrane region" description="Helical" evidence="2">
    <location>
        <begin position="679"/>
        <end position="701"/>
    </location>
</feature>
<dbReference type="PANTHER" id="PTHR24184">
    <property type="entry name" value="SI:CH211-189E2.2"/>
    <property type="match status" value="1"/>
</dbReference>
<reference evidence="3" key="1">
    <citation type="submission" date="2015-11" db="EMBL/GenBank/DDBJ databases">
        <title>De novo transcriptome assembly of four potential Pierce s Disease insect vectors from Arizona vineyards.</title>
        <authorList>
            <person name="Tassone E.E."/>
        </authorList>
    </citation>
    <scope>NUCLEOTIDE SEQUENCE</scope>
</reference>
<feature type="repeat" description="ANK" evidence="1">
    <location>
        <begin position="142"/>
        <end position="174"/>
    </location>
</feature>
<gene>
    <name evidence="3" type="ORF">g.49752</name>
</gene>
<evidence type="ECO:0000313" key="3">
    <source>
        <dbReference type="EMBL" id="JAT37029.1"/>
    </source>
</evidence>